<reference evidence="2 3" key="1">
    <citation type="submission" date="2023-12" db="EMBL/GenBank/DDBJ databases">
        <title>A high-quality genome assembly for Dillenia turbinata (Dilleniales).</title>
        <authorList>
            <person name="Chanderbali A."/>
        </authorList>
    </citation>
    <scope>NUCLEOTIDE SEQUENCE [LARGE SCALE GENOMIC DNA]</scope>
    <source>
        <strain evidence="2">LSX21</strain>
        <tissue evidence="2">Leaf</tissue>
    </source>
</reference>
<dbReference type="PANTHER" id="PTHR34457:SF3">
    <property type="entry name" value="PROTEIN TIC236, CHLOROPLASTIC"/>
    <property type="match status" value="1"/>
</dbReference>
<keyword evidence="1" id="KW-1133">Transmembrane helix</keyword>
<gene>
    <name evidence="2" type="ORF">RJ641_006024</name>
</gene>
<organism evidence="2 3">
    <name type="scientific">Dillenia turbinata</name>
    <dbReference type="NCBI Taxonomy" id="194707"/>
    <lineage>
        <taxon>Eukaryota</taxon>
        <taxon>Viridiplantae</taxon>
        <taxon>Streptophyta</taxon>
        <taxon>Embryophyta</taxon>
        <taxon>Tracheophyta</taxon>
        <taxon>Spermatophyta</taxon>
        <taxon>Magnoliopsida</taxon>
        <taxon>eudicotyledons</taxon>
        <taxon>Gunneridae</taxon>
        <taxon>Pentapetalae</taxon>
        <taxon>Dilleniales</taxon>
        <taxon>Dilleniaceae</taxon>
        <taxon>Dillenia</taxon>
    </lineage>
</organism>
<evidence type="ECO:0000256" key="1">
    <source>
        <dbReference type="SAM" id="Phobius"/>
    </source>
</evidence>
<protein>
    <submittedName>
        <fullName evidence="2">Uncharacterized protein</fullName>
    </submittedName>
</protein>
<sequence length="780" mass="88087">MVIMSTKIHSPFLGIPLQSTFNGRKNVGLVFDTQKGKYEKRVSRKCITCEKRKNDYWMSQWIRFSHLFGRNIDVLRNNLNSRSIKVNSVQQSFARSKALVKSFTSPLWEEGLFLVRCSVFAAVISGVCLLVWFGQKKAKGFIEAKLLPSVCSVLSEYVQREIDFGKVRSVSPLSVTLEMCSIGPRGEEFSCGEVPTMKIRIHPFSSLRRGRIVIDAVLSHPSLLVVQKKDFTWLGIPSTEGSLSRHCSTEEGIDYRTKTRRIAREEVIARWNKDRDEAAREAAEIGYIVHEQVSIPSNDNGLMERAIDSTRVVSSHSFFCMDERMHWRDHHCLDTGVEYDTKHADLEKAFGVKELGSEPKFWSKIRPPTRFKFNKKSNRKEISAADITAKKRILERSAAAGHAFFQGLSVGELSESLHSSRDNNLSNLDVHLTKREVETNGYSSNAGVIGEVLMSSADHRKIETEVDYPGRQRSSEADDYKRNDIVSGDDSCRSLSKYANYHSTVLGHPQDPPLKSIGKCYEDGQSCENLPSDSDIIGPTENQKSQLKDKALDVHFCDVHNDTMDRSSKMEGHVIDYLDAKPDFERGHEFQGESSNKLDTWIPIQSSSGKAAVPDVCRNVGELLSYFIAGSIQKLKARMGKKVDDIVSELAEEVDEMQTEGIEKLLPVTVDSVYFRGGALMLLAYGDREPREMENVSGHIKFQNHYGRVHVQLSGNCKMWRSEVPLEDGGWLSADVFVDIVEQKWHANLKIANLFAPLFERILEIPISWSRGRASGEVRF</sequence>
<feature type="transmembrane region" description="Helical" evidence="1">
    <location>
        <begin position="113"/>
        <end position="133"/>
    </location>
</feature>
<proteinExistence type="predicted"/>
<dbReference type="InterPro" id="IPR053022">
    <property type="entry name" value="Chloroplast_translocon_comp"/>
</dbReference>
<dbReference type="PANTHER" id="PTHR34457">
    <property type="entry name" value="EMBRYO DEFECTIVE 2410"/>
    <property type="match status" value="1"/>
</dbReference>
<evidence type="ECO:0000313" key="3">
    <source>
        <dbReference type="Proteomes" id="UP001370490"/>
    </source>
</evidence>
<accession>A0AAN8VGX8</accession>
<keyword evidence="1" id="KW-0812">Transmembrane</keyword>
<evidence type="ECO:0000313" key="2">
    <source>
        <dbReference type="EMBL" id="KAK6927433.1"/>
    </source>
</evidence>
<dbReference type="AlphaFoldDB" id="A0AAN8VGX8"/>
<keyword evidence="1" id="KW-0472">Membrane</keyword>
<dbReference type="EMBL" id="JBAMMX010000014">
    <property type="protein sequence ID" value="KAK6927433.1"/>
    <property type="molecule type" value="Genomic_DNA"/>
</dbReference>
<name>A0AAN8VGX8_9MAGN</name>
<comment type="caution">
    <text evidence="2">The sequence shown here is derived from an EMBL/GenBank/DDBJ whole genome shotgun (WGS) entry which is preliminary data.</text>
</comment>
<dbReference type="Proteomes" id="UP001370490">
    <property type="component" value="Unassembled WGS sequence"/>
</dbReference>
<feature type="non-terminal residue" evidence="2">
    <location>
        <position position="780"/>
    </location>
</feature>
<keyword evidence="3" id="KW-1185">Reference proteome</keyword>